<evidence type="ECO:0000256" key="1">
    <source>
        <dbReference type="SAM" id="MobiDB-lite"/>
    </source>
</evidence>
<feature type="compositionally biased region" description="Acidic residues" evidence="1">
    <location>
        <begin position="235"/>
        <end position="244"/>
    </location>
</feature>
<feature type="region of interest" description="Disordered" evidence="1">
    <location>
        <begin position="1"/>
        <end position="22"/>
    </location>
</feature>
<feature type="domain" description="FAS1" evidence="2">
    <location>
        <begin position="561"/>
        <end position="694"/>
    </location>
</feature>
<feature type="compositionally biased region" description="Polar residues" evidence="1">
    <location>
        <begin position="442"/>
        <end position="452"/>
    </location>
</feature>
<feature type="compositionally biased region" description="Acidic residues" evidence="1">
    <location>
        <begin position="157"/>
        <end position="177"/>
    </location>
</feature>
<gene>
    <name evidence="3" type="ORF">ONE63_008647</name>
</gene>
<proteinExistence type="predicted"/>
<dbReference type="AlphaFoldDB" id="A0AAV7XMW1"/>
<dbReference type="Pfam" id="PF02469">
    <property type="entry name" value="Fasciclin"/>
    <property type="match status" value="4"/>
</dbReference>
<feature type="region of interest" description="Disordered" evidence="1">
    <location>
        <begin position="211"/>
        <end position="264"/>
    </location>
</feature>
<dbReference type="InterPro" id="IPR036378">
    <property type="entry name" value="FAS1_dom_sf"/>
</dbReference>
<dbReference type="Gene3D" id="2.30.180.10">
    <property type="entry name" value="FAS1 domain"/>
    <property type="match status" value="4"/>
</dbReference>
<feature type="region of interest" description="Disordered" evidence="1">
    <location>
        <begin position="399"/>
        <end position="460"/>
    </location>
</feature>
<feature type="domain" description="FAS1" evidence="2">
    <location>
        <begin position="698"/>
        <end position="837"/>
    </location>
</feature>
<dbReference type="PANTHER" id="PTHR10900:SF77">
    <property type="entry name" value="FI19380P1"/>
    <property type="match status" value="1"/>
</dbReference>
<feature type="domain" description="FAS1" evidence="2">
    <location>
        <begin position="841"/>
        <end position="986"/>
    </location>
</feature>
<name>A0AAV7XMW1_9NEOP</name>
<protein>
    <recommendedName>
        <fullName evidence="2">FAS1 domain-containing protein</fullName>
    </recommendedName>
</protein>
<evidence type="ECO:0000259" key="2">
    <source>
        <dbReference type="PROSITE" id="PS50213"/>
    </source>
</evidence>
<dbReference type="InterPro" id="IPR050904">
    <property type="entry name" value="Adhesion/Biosynth-related"/>
</dbReference>
<evidence type="ECO:0000313" key="3">
    <source>
        <dbReference type="EMBL" id="KAJ1527112.1"/>
    </source>
</evidence>
<feature type="compositionally biased region" description="Basic and acidic residues" evidence="1">
    <location>
        <begin position="1"/>
        <end position="15"/>
    </location>
</feature>
<feature type="domain" description="FAS1" evidence="2">
    <location>
        <begin position="324"/>
        <end position="555"/>
    </location>
</feature>
<dbReference type="PANTHER" id="PTHR10900">
    <property type="entry name" value="PERIOSTIN-RELATED"/>
    <property type="match status" value="1"/>
</dbReference>
<feature type="region of interest" description="Disordered" evidence="1">
    <location>
        <begin position="157"/>
        <end position="183"/>
    </location>
</feature>
<dbReference type="SMART" id="SM00554">
    <property type="entry name" value="FAS1"/>
    <property type="match status" value="4"/>
</dbReference>
<dbReference type="PROSITE" id="PS50213">
    <property type="entry name" value="FAS1"/>
    <property type="match status" value="4"/>
</dbReference>
<feature type="compositionally biased region" description="Basic and acidic residues" evidence="1">
    <location>
        <begin position="421"/>
        <end position="439"/>
    </location>
</feature>
<dbReference type="InterPro" id="IPR000782">
    <property type="entry name" value="FAS1_domain"/>
</dbReference>
<evidence type="ECO:0000313" key="4">
    <source>
        <dbReference type="Proteomes" id="UP001075354"/>
    </source>
</evidence>
<reference evidence="3" key="1">
    <citation type="submission" date="2022-12" db="EMBL/GenBank/DDBJ databases">
        <title>Chromosome-level genome assembly of the bean flower thrips Megalurothrips usitatus.</title>
        <authorList>
            <person name="Ma L."/>
            <person name="Liu Q."/>
            <person name="Li H."/>
            <person name="Cai W."/>
        </authorList>
    </citation>
    <scope>NUCLEOTIDE SEQUENCE</scope>
    <source>
        <strain evidence="3">Cailab_2022a</strain>
    </source>
</reference>
<accession>A0AAV7XMW1</accession>
<sequence>MLETSRDAHAPRPRTDTACSTRHPAAAMQGVLQHPGLAVLAAAVLCCASGAAASEPSLGDLNGHSFWKQFESGFRGLEQAALSQATRLQHALHQAMHPGKKVDGHVVKTGEAAPGDAAPAAAAAAAESSEMAPAGFAGMGGIGLMGGHLFPDIMAEEEDDEEKPGEDSSSSEEEEDAGPALAGFPGLVFPGMFENPFSVVWWKGPNVCTTREEMDETPEGVAASMKGGRDGDSSSQEDDEDDDSSGSPEDHVSGSNGGGAHPLASMMGPSMFNFHFSSCYQTQTKYECVTKSANHGVQKKLVTTRRCCHGARREPGKPGCTMVEMSSLLDTARDMGGRLFAKMLTSAGLDEAVSLAGNATLFVPTDDAMRDYIDGIQDQNRVRRALGPRPLNPVVVGDFDSQEDEAPPAPAAAPVMQAEAKPVEKSEDKPVEKAEDKPAVDFQQSEVSSENQVPDGELAAPAVPDRAGRVDVKDPLVDELVDLEDRTLVLAHRVDGIVDLHEARNDAILNTTAGTTIRLNVYAGPLGRTVTANCARVSKDRPAVGGVVHQVDAVLRPVPRERTLASLLEQDPRLSTMRALVRLSDMMEMLREASPLTLFFPTDEAFKRMDPTMRTELLKGEACVASFVRNLIVKHTVCTAAAALRLRAPNMNGEFLLLERMASDDGKLTLEDVELGPRDIVASNGVLHMLNEVIIPDSVRPVKDMLRARNMTLWLDLLEKADLLPELALTKNMTMFVPSEAALRSPEGELLFSWEDKDSLRDLLRYHIARPALEAEELTNDGLLDSALNDKPLRVNLYSTIPFLSGAVTSATVQCARIESVNSKACGAVVHEVDRVITPPTETLLDMLRQRQELSTFRDVALASSYGELLSGNLSAATHTHKLATLLAPTNAAFEENVSAERLAQIMSDKKQADAFMERHVLPVSMCCSGVGVSSWLFTNRVSSMSSHSYRIRKDSHNRVRVGDALVQQCDKMATNGIMHVIDTVSVLPLIPPTKAHSPIPVSNRRQNSNLEILLFGL</sequence>
<comment type="caution">
    <text evidence="3">The sequence shown here is derived from an EMBL/GenBank/DDBJ whole genome shotgun (WGS) entry which is preliminary data.</text>
</comment>
<dbReference type="SUPFAM" id="SSF82153">
    <property type="entry name" value="FAS1 domain"/>
    <property type="match status" value="4"/>
</dbReference>
<dbReference type="EMBL" id="JAPTSV010000006">
    <property type="protein sequence ID" value="KAJ1527112.1"/>
    <property type="molecule type" value="Genomic_DNA"/>
</dbReference>
<keyword evidence="4" id="KW-1185">Reference proteome</keyword>
<organism evidence="3 4">
    <name type="scientific">Megalurothrips usitatus</name>
    <name type="common">bean blossom thrips</name>
    <dbReference type="NCBI Taxonomy" id="439358"/>
    <lineage>
        <taxon>Eukaryota</taxon>
        <taxon>Metazoa</taxon>
        <taxon>Ecdysozoa</taxon>
        <taxon>Arthropoda</taxon>
        <taxon>Hexapoda</taxon>
        <taxon>Insecta</taxon>
        <taxon>Pterygota</taxon>
        <taxon>Neoptera</taxon>
        <taxon>Paraneoptera</taxon>
        <taxon>Thysanoptera</taxon>
        <taxon>Terebrantia</taxon>
        <taxon>Thripoidea</taxon>
        <taxon>Thripidae</taxon>
        <taxon>Megalurothrips</taxon>
    </lineage>
</organism>
<dbReference type="Proteomes" id="UP001075354">
    <property type="component" value="Chromosome 6"/>
</dbReference>